<protein>
    <submittedName>
        <fullName evidence="1">Zinc phosphodiesterase, putative</fullName>
    </submittedName>
</protein>
<accession>A0A0A9F5R1</accession>
<evidence type="ECO:0000313" key="1">
    <source>
        <dbReference type="EMBL" id="JAE05491.1"/>
    </source>
</evidence>
<sequence length="18" mass="2168">MHFVQHQSYECEALLYLG</sequence>
<dbReference type="EMBL" id="GBRH01192405">
    <property type="protein sequence ID" value="JAE05491.1"/>
    <property type="molecule type" value="Transcribed_RNA"/>
</dbReference>
<dbReference type="AlphaFoldDB" id="A0A0A9F5R1"/>
<reference evidence="1" key="2">
    <citation type="journal article" date="2015" name="Data Brief">
        <title>Shoot transcriptome of the giant reed, Arundo donax.</title>
        <authorList>
            <person name="Barrero R.A."/>
            <person name="Guerrero F.D."/>
            <person name="Moolhuijzen P."/>
            <person name="Goolsby J.A."/>
            <person name="Tidwell J."/>
            <person name="Bellgard S.E."/>
            <person name="Bellgard M.I."/>
        </authorList>
    </citation>
    <scope>NUCLEOTIDE SEQUENCE</scope>
    <source>
        <tissue evidence="1">Shoot tissue taken approximately 20 cm above the soil surface</tissue>
    </source>
</reference>
<name>A0A0A9F5R1_ARUDO</name>
<organism evidence="1">
    <name type="scientific">Arundo donax</name>
    <name type="common">Giant reed</name>
    <name type="synonym">Donax arundinaceus</name>
    <dbReference type="NCBI Taxonomy" id="35708"/>
    <lineage>
        <taxon>Eukaryota</taxon>
        <taxon>Viridiplantae</taxon>
        <taxon>Streptophyta</taxon>
        <taxon>Embryophyta</taxon>
        <taxon>Tracheophyta</taxon>
        <taxon>Spermatophyta</taxon>
        <taxon>Magnoliopsida</taxon>
        <taxon>Liliopsida</taxon>
        <taxon>Poales</taxon>
        <taxon>Poaceae</taxon>
        <taxon>PACMAD clade</taxon>
        <taxon>Arundinoideae</taxon>
        <taxon>Arundineae</taxon>
        <taxon>Arundo</taxon>
    </lineage>
</organism>
<proteinExistence type="predicted"/>
<reference evidence="1" key="1">
    <citation type="submission" date="2014-09" db="EMBL/GenBank/DDBJ databases">
        <authorList>
            <person name="Magalhaes I.L.F."/>
            <person name="Oliveira U."/>
            <person name="Santos F.R."/>
            <person name="Vidigal T.H.D.A."/>
            <person name="Brescovit A.D."/>
            <person name="Santos A.J."/>
        </authorList>
    </citation>
    <scope>NUCLEOTIDE SEQUENCE</scope>
    <source>
        <tissue evidence="1">Shoot tissue taken approximately 20 cm above the soil surface</tissue>
    </source>
</reference>